<evidence type="ECO:0000313" key="1">
    <source>
        <dbReference type="EMBL" id="KAI3918854.1"/>
    </source>
</evidence>
<sequence>MKISIENSKYLGDNMSYILKMDIKIFAIKLIPLPEMYEAFVCRYRKTEKVASGHLEQLTLELPEVKTTEQGDNFKRQLPENLRGSAWFTKSTLTRFLHIVGAHEKSTICKSLRSDHMSQLEEARRFHLELYSQGHKEHLGLGKTGDVEHTHLLLNKVHSEIKKPEAGEETDGKTSKVAKEEHAVTFCTATAK</sequence>
<dbReference type="PANTHER" id="PTHR31008:SF5">
    <property type="entry name" value="EXPRESSED PROTEIN"/>
    <property type="match status" value="1"/>
</dbReference>
<organism evidence="1 2">
    <name type="scientific">Papaver atlanticum</name>
    <dbReference type="NCBI Taxonomy" id="357466"/>
    <lineage>
        <taxon>Eukaryota</taxon>
        <taxon>Viridiplantae</taxon>
        <taxon>Streptophyta</taxon>
        <taxon>Embryophyta</taxon>
        <taxon>Tracheophyta</taxon>
        <taxon>Spermatophyta</taxon>
        <taxon>Magnoliopsida</taxon>
        <taxon>Ranunculales</taxon>
        <taxon>Papaveraceae</taxon>
        <taxon>Papaveroideae</taxon>
        <taxon>Papaver</taxon>
    </lineage>
</organism>
<dbReference type="EMBL" id="JAJJMB010008951">
    <property type="protein sequence ID" value="KAI3918854.1"/>
    <property type="molecule type" value="Genomic_DNA"/>
</dbReference>
<dbReference type="PANTHER" id="PTHR31008">
    <property type="entry name" value="COP1-INTERACTING PROTEIN-RELATED"/>
    <property type="match status" value="1"/>
</dbReference>
<protein>
    <submittedName>
        <fullName evidence="1">Uncharacterized protein</fullName>
    </submittedName>
</protein>
<accession>A0AAD4SQR9</accession>
<dbReference type="Proteomes" id="UP001202328">
    <property type="component" value="Unassembled WGS sequence"/>
</dbReference>
<name>A0AAD4SQR9_9MAGN</name>
<proteinExistence type="predicted"/>
<evidence type="ECO:0000313" key="2">
    <source>
        <dbReference type="Proteomes" id="UP001202328"/>
    </source>
</evidence>
<keyword evidence="2" id="KW-1185">Reference proteome</keyword>
<dbReference type="AlphaFoldDB" id="A0AAD4SQR9"/>
<gene>
    <name evidence="1" type="ORF">MKW98_017302</name>
</gene>
<comment type="caution">
    <text evidence="1">The sequence shown here is derived from an EMBL/GenBank/DDBJ whole genome shotgun (WGS) entry which is preliminary data.</text>
</comment>
<feature type="non-terminal residue" evidence="1">
    <location>
        <position position="192"/>
    </location>
</feature>
<reference evidence="1" key="1">
    <citation type="submission" date="2022-04" db="EMBL/GenBank/DDBJ databases">
        <title>A functionally conserved STORR gene fusion in Papaver species that diverged 16.8 million years ago.</title>
        <authorList>
            <person name="Catania T."/>
        </authorList>
    </citation>
    <scope>NUCLEOTIDE SEQUENCE</scope>
    <source>
        <strain evidence="1">S-188037</strain>
    </source>
</reference>